<dbReference type="EMBL" id="LYPA01000080">
    <property type="protein sequence ID" value="OBR62307.1"/>
    <property type="molecule type" value="Genomic_DNA"/>
</dbReference>
<dbReference type="InterPro" id="IPR024932">
    <property type="entry name" value="ApbE"/>
</dbReference>
<evidence type="ECO:0000256" key="9">
    <source>
        <dbReference type="ARBA" id="ARBA00031306"/>
    </source>
</evidence>
<keyword evidence="12" id="KW-1185">Reference proteome</keyword>
<dbReference type="GO" id="GO:0046872">
    <property type="term" value="F:metal ion binding"/>
    <property type="evidence" value="ECO:0007669"/>
    <property type="project" value="UniProtKB-KW"/>
</dbReference>
<evidence type="ECO:0000256" key="2">
    <source>
        <dbReference type="ARBA" id="ARBA00011955"/>
    </source>
</evidence>
<organism evidence="11 12">
    <name type="scientific">Paenibacillus oryzae</name>
    <dbReference type="NCBI Taxonomy" id="1844972"/>
    <lineage>
        <taxon>Bacteria</taxon>
        <taxon>Bacillati</taxon>
        <taxon>Bacillota</taxon>
        <taxon>Bacilli</taxon>
        <taxon>Bacillales</taxon>
        <taxon>Paenibacillaceae</taxon>
        <taxon>Paenibacillus</taxon>
    </lineage>
</organism>
<evidence type="ECO:0000256" key="4">
    <source>
        <dbReference type="ARBA" id="ARBA00022630"/>
    </source>
</evidence>
<dbReference type="Pfam" id="PF02424">
    <property type="entry name" value="ApbE"/>
    <property type="match status" value="1"/>
</dbReference>
<dbReference type="Gene3D" id="3.10.520.10">
    <property type="entry name" value="ApbE-like domains"/>
    <property type="match status" value="1"/>
</dbReference>
<keyword evidence="5" id="KW-0808">Transferase</keyword>
<evidence type="ECO:0000256" key="8">
    <source>
        <dbReference type="ARBA" id="ARBA00022842"/>
    </source>
</evidence>
<evidence type="ECO:0000256" key="1">
    <source>
        <dbReference type="ARBA" id="ARBA00001946"/>
    </source>
</evidence>
<dbReference type="STRING" id="1844972.A7K91_01420"/>
<dbReference type="GO" id="GO:0016740">
    <property type="term" value="F:transferase activity"/>
    <property type="evidence" value="ECO:0007669"/>
    <property type="project" value="UniProtKB-KW"/>
</dbReference>
<dbReference type="OrthoDB" id="9778595at2"/>
<evidence type="ECO:0000256" key="5">
    <source>
        <dbReference type="ARBA" id="ARBA00022679"/>
    </source>
</evidence>
<dbReference type="EC" id="2.7.1.180" evidence="2"/>
<keyword evidence="8" id="KW-0460">Magnesium</keyword>
<evidence type="ECO:0000256" key="10">
    <source>
        <dbReference type="ARBA" id="ARBA00048540"/>
    </source>
</evidence>
<dbReference type="SUPFAM" id="SSF143631">
    <property type="entry name" value="ApbE-like"/>
    <property type="match status" value="1"/>
</dbReference>
<keyword evidence="7" id="KW-0274">FAD</keyword>
<keyword evidence="4" id="KW-0285">Flavoprotein</keyword>
<dbReference type="PANTHER" id="PTHR30040:SF2">
    <property type="entry name" value="FAD:PROTEIN FMN TRANSFERASE"/>
    <property type="match status" value="1"/>
</dbReference>
<name>A0A1A5Y9P6_9BACL</name>
<gene>
    <name evidence="11" type="ORF">A7K91_01420</name>
</gene>
<comment type="catalytic activity">
    <reaction evidence="10">
        <text>L-threonyl-[protein] + FAD = FMN-L-threonyl-[protein] + AMP + H(+)</text>
        <dbReference type="Rhea" id="RHEA:36847"/>
        <dbReference type="Rhea" id="RHEA-COMP:11060"/>
        <dbReference type="Rhea" id="RHEA-COMP:11061"/>
        <dbReference type="ChEBI" id="CHEBI:15378"/>
        <dbReference type="ChEBI" id="CHEBI:30013"/>
        <dbReference type="ChEBI" id="CHEBI:57692"/>
        <dbReference type="ChEBI" id="CHEBI:74257"/>
        <dbReference type="ChEBI" id="CHEBI:456215"/>
        <dbReference type="EC" id="2.7.1.180"/>
    </reaction>
</comment>
<dbReference type="InterPro" id="IPR003374">
    <property type="entry name" value="ApbE-like_sf"/>
</dbReference>
<evidence type="ECO:0000256" key="3">
    <source>
        <dbReference type="ARBA" id="ARBA00016337"/>
    </source>
</evidence>
<evidence type="ECO:0000313" key="11">
    <source>
        <dbReference type="EMBL" id="OBR62307.1"/>
    </source>
</evidence>
<sequence>MDRLTHIAFSAMNTDVEAQLEYDECSSALAERDAGILQGWFRDCEETFSRFRANSELSMFNSSQGKLVLLSDRLFELLSLSEHYRAATNGLFQICILPELLAAGYDRSFELIVGKAGSGDKAVAPGKASARSGLELHPSMEAGRLIGETGIDLGGIAKSWTVLQAGEWLKGKSYLKAALVNAGGDAFYWRREGHDGKVAFAISSPWDGKDDIGMLKLHGGAVATSSVLGRRWSKSNAVRHHLIDPRTGESSSSGIVQATVAGSDPVACEIWAKIICIAGKEGLALMEEQAPGYEALFVWEDGTAQLLGSKHEERMEWQLCTATNNVGEER</sequence>
<dbReference type="RefSeq" id="WP_068687167.1">
    <property type="nucleotide sequence ID" value="NZ_LYPA01000080.1"/>
</dbReference>
<proteinExistence type="predicted"/>
<evidence type="ECO:0000256" key="7">
    <source>
        <dbReference type="ARBA" id="ARBA00022827"/>
    </source>
</evidence>
<accession>A0A1A5Y9P6</accession>
<dbReference type="AlphaFoldDB" id="A0A1A5Y9P6"/>
<keyword evidence="6" id="KW-0479">Metal-binding</keyword>
<dbReference type="Proteomes" id="UP000092024">
    <property type="component" value="Unassembled WGS sequence"/>
</dbReference>
<reference evidence="11 12" key="1">
    <citation type="submission" date="2016-05" db="EMBL/GenBank/DDBJ databases">
        <title>Paenibacillus oryzae. sp. nov., isolated from the rice root.</title>
        <authorList>
            <person name="Zhang J."/>
            <person name="Zhang X."/>
        </authorList>
    </citation>
    <scope>NUCLEOTIDE SEQUENCE [LARGE SCALE GENOMIC DNA]</scope>
    <source>
        <strain evidence="11 12">1DrF-4</strain>
    </source>
</reference>
<comment type="cofactor">
    <cofactor evidence="1">
        <name>Mg(2+)</name>
        <dbReference type="ChEBI" id="CHEBI:18420"/>
    </cofactor>
</comment>
<evidence type="ECO:0000256" key="6">
    <source>
        <dbReference type="ARBA" id="ARBA00022723"/>
    </source>
</evidence>
<protein>
    <recommendedName>
        <fullName evidence="3">FAD:protein FMN transferase</fullName>
        <ecNumber evidence="2">2.7.1.180</ecNumber>
    </recommendedName>
    <alternativeName>
        <fullName evidence="9">Flavin transferase</fullName>
    </alternativeName>
</protein>
<evidence type="ECO:0000313" key="12">
    <source>
        <dbReference type="Proteomes" id="UP000092024"/>
    </source>
</evidence>
<dbReference type="PANTHER" id="PTHR30040">
    <property type="entry name" value="THIAMINE BIOSYNTHESIS LIPOPROTEIN APBE"/>
    <property type="match status" value="1"/>
</dbReference>
<comment type="caution">
    <text evidence="11">The sequence shown here is derived from an EMBL/GenBank/DDBJ whole genome shotgun (WGS) entry which is preliminary data.</text>
</comment>